<evidence type="ECO:0000313" key="7">
    <source>
        <dbReference type="EMBL" id="KAG8094946.1"/>
    </source>
</evidence>
<reference evidence="7" key="1">
    <citation type="journal article" date="2021" name="bioRxiv">
        <title>Whole Genome Assembly and Annotation of Northern Wild Rice, Zizania palustris L., Supports a Whole Genome Duplication in the Zizania Genus.</title>
        <authorList>
            <person name="Haas M."/>
            <person name="Kono T."/>
            <person name="Macchietto M."/>
            <person name="Millas R."/>
            <person name="McGilp L."/>
            <person name="Shao M."/>
            <person name="Duquette J."/>
            <person name="Hirsch C.N."/>
            <person name="Kimball J."/>
        </authorList>
    </citation>
    <scope>NUCLEOTIDE SEQUENCE</scope>
    <source>
        <tissue evidence="7">Fresh leaf tissue</tissue>
    </source>
</reference>
<evidence type="ECO:0000256" key="1">
    <source>
        <dbReference type="ARBA" id="ARBA00022723"/>
    </source>
</evidence>
<organism evidence="7 8">
    <name type="scientific">Zizania palustris</name>
    <name type="common">Northern wild rice</name>
    <dbReference type="NCBI Taxonomy" id="103762"/>
    <lineage>
        <taxon>Eukaryota</taxon>
        <taxon>Viridiplantae</taxon>
        <taxon>Streptophyta</taxon>
        <taxon>Embryophyta</taxon>
        <taxon>Tracheophyta</taxon>
        <taxon>Spermatophyta</taxon>
        <taxon>Magnoliopsida</taxon>
        <taxon>Liliopsida</taxon>
        <taxon>Poales</taxon>
        <taxon>Poaceae</taxon>
        <taxon>BOP clade</taxon>
        <taxon>Oryzoideae</taxon>
        <taxon>Oryzeae</taxon>
        <taxon>Zizaniinae</taxon>
        <taxon>Zizania</taxon>
    </lineage>
</organism>
<dbReference type="InterPro" id="IPR005844">
    <property type="entry name" value="A-D-PHexomutase_a/b/a-I"/>
</dbReference>
<dbReference type="OrthoDB" id="2291at2759"/>
<keyword evidence="5" id="KW-0812">Transmembrane</keyword>
<gene>
    <name evidence="7" type="ORF">GUJ93_ZPchr0012g20916</name>
</gene>
<dbReference type="GO" id="GO:0005829">
    <property type="term" value="C:cytosol"/>
    <property type="evidence" value="ECO:0007669"/>
    <property type="project" value="TreeGrafter"/>
</dbReference>
<protein>
    <recommendedName>
        <fullName evidence="6">Alpha-D-phosphohexomutase alpha/beta/alpha domain-containing protein</fullName>
    </recommendedName>
</protein>
<proteinExistence type="predicted"/>
<dbReference type="Pfam" id="PF02878">
    <property type="entry name" value="PGM_PMM_I"/>
    <property type="match status" value="1"/>
</dbReference>
<evidence type="ECO:0000259" key="6">
    <source>
        <dbReference type="Pfam" id="PF02878"/>
    </source>
</evidence>
<keyword evidence="3" id="KW-0413">Isomerase</keyword>
<dbReference type="GO" id="GO:0005975">
    <property type="term" value="P:carbohydrate metabolic process"/>
    <property type="evidence" value="ECO:0007669"/>
    <property type="project" value="InterPro"/>
</dbReference>
<dbReference type="GO" id="GO:0046872">
    <property type="term" value="F:metal ion binding"/>
    <property type="evidence" value="ECO:0007669"/>
    <property type="project" value="UniProtKB-KW"/>
</dbReference>
<sequence>MKREAAVSKPNHPTRLPASESAITGDTRVPVHCTAPPRGRRHVVLRFCLPPHSVASASAARNPEAAGPPARNAMPPPLSAAPPSRGGNGSGRVFPSRISNPRPIAGESERLMYRVLRPRRKIIYILWMSIAAYKTIWFLFEGSKSNGAFILTVSHNPGGSTEDFGIKYNMENGGPAPESVTDKIFSNTKTITEYLVDISVVIVTSFSGPEGPFDVDVFDCTIDYIKLMNQSKGSLKLQAWRFEFQIAVVVYPKPAKAEFTS</sequence>
<feature type="region of interest" description="Disordered" evidence="4">
    <location>
        <begin position="58"/>
        <end position="101"/>
    </location>
</feature>
<dbReference type="GO" id="GO:0004614">
    <property type="term" value="F:phosphoglucomutase activity"/>
    <property type="evidence" value="ECO:0007669"/>
    <property type="project" value="InterPro"/>
</dbReference>
<dbReference type="PANTHER" id="PTHR22573:SF2">
    <property type="entry name" value="PHOSPHOGLUCOMUTASE"/>
    <property type="match status" value="1"/>
</dbReference>
<feature type="region of interest" description="Disordered" evidence="4">
    <location>
        <begin position="1"/>
        <end position="23"/>
    </location>
</feature>
<comment type="caution">
    <text evidence="7">The sequence shown here is derived from an EMBL/GenBank/DDBJ whole genome shotgun (WGS) entry which is preliminary data.</text>
</comment>
<evidence type="ECO:0000256" key="3">
    <source>
        <dbReference type="ARBA" id="ARBA00023235"/>
    </source>
</evidence>
<dbReference type="Proteomes" id="UP000729402">
    <property type="component" value="Unassembled WGS sequence"/>
</dbReference>
<evidence type="ECO:0000256" key="2">
    <source>
        <dbReference type="ARBA" id="ARBA00022842"/>
    </source>
</evidence>
<evidence type="ECO:0000256" key="4">
    <source>
        <dbReference type="SAM" id="MobiDB-lite"/>
    </source>
</evidence>
<dbReference type="AlphaFoldDB" id="A0A8J6BVT2"/>
<keyword evidence="2" id="KW-0460">Magnesium</keyword>
<keyword evidence="5" id="KW-0472">Membrane</keyword>
<keyword evidence="5" id="KW-1133">Transmembrane helix</keyword>
<keyword evidence="8" id="KW-1185">Reference proteome</keyword>
<keyword evidence="1" id="KW-0479">Metal-binding</keyword>
<evidence type="ECO:0000313" key="8">
    <source>
        <dbReference type="Proteomes" id="UP000729402"/>
    </source>
</evidence>
<feature type="transmembrane region" description="Helical" evidence="5">
    <location>
        <begin position="122"/>
        <end position="140"/>
    </location>
</feature>
<evidence type="ECO:0000256" key="5">
    <source>
        <dbReference type="SAM" id="Phobius"/>
    </source>
</evidence>
<dbReference type="InterPro" id="IPR045244">
    <property type="entry name" value="PGM"/>
</dbReference>
<dbReference type="EMBL" id="JAAALK010000080">
    <property type="protein sequence ID" value="KAG8094946.1"/>
    <property type="molecule type" value="Genomic_DNA"/>
</dbReference>
<name>A0A8J6BVT2_ZIZPA</name>
<reference evidence="7" key="2">
    <citation type="submission" date="2021-02" db="EMBL/GenBank/DDBJ databases">
        <authorList>
            <person name="Kimball J.A."/>
            <person name="Haas M.W."/>
            <person name="Macchietto M."/>
            <person name="Kono T."/>
            <person name="Duquette J."/>
            <person name="Shao M."/>
        </authorList>
    </citation>
    <scope>NUCLEOTIDE SEQUENCE</scope>
    <source>
        <tissue evidence="7">Fresh leaf tissue</tissue>
    </source>
</reference>
<accession>A0A8J6BVT2</accession>
<dbReference type="PANTHER" id="PTHR22573">
    <property type="entry name" value="PHOSPHOHEXOMUTASE FAMILY MEMBER"/>
    <property type="match status" value="1"/>
</dbReference>
<feature type="domain" description="Alpha-D-phosphohexomutase alpha/beta/alpha" evidence="6">
    <location>
        <begin position="138"/>
        <end position="194"/>
    </location>
</feature>